<feature type="chain" id="PRO_5021216397" evidence="1">
    <location>
        <begin position="21"/>
        <end position="227"/>
    </location>
</feature>
<name>A0A507QX71_MONPU</name>
<gene>
    <name evidence="2" type="ORF">MPDQ_006246</name>
</gene>
<sequence>MRLINPTLILTAMSLTATYAAPIDLPREALISREDSTSKSSPTLITAFQLETVSPASKSCTDAPMTGECVTAQQAAPYISQSFETYNVTSRAEQAAVISLMAFESEDFKYNRNHFPGVAGQGTRNMQSPTYNVKYAFSLPLLTSQLSHVSDDPAGILSLLLSDGAYDFGSGAWFLTTQCSDEVREALRTGSESGWASYLGECVGTSVTDARRDYWNRALTALGVDSS</sequence>
<comment type="caution">
    <text evidence="2">The sequence shown here is derived from an EMBL/GenBank/DDBJ whole genome shotgun (WGS) entry which is preliminary data.</text>
</comment>
<evidence type="ECO:0000256" key="1">
    <source>
        <dbReference type="SAM" id="SignalP"/>
    </source>
</evidence>
<dbReference type="AlphaFoldDB" id="A0A507QX71"/>
<keyword evidence="1" id="KW-0732">Signal</keyword>
<proteinExistence type="predicted"/>
<dbReference type="EMBL" id="VIFY01000051">
    <property type="protein sequence ID" value="TQB73078.1"/>
    <property type="molecule type" value="Genomic_DNA"/>
</dbReference>
<evidence type="ECO:0000313" key="2">
    <source>
        <dbReference type="EMBL" id="TQB73078.1"/>
    </source>
</evidence>
<reference evidence="2 3" key="1">
    <citation type="submission" date="2019-06" db="EMBL/GenBank/DDBJ databases">
        <title>Wine fermentation using esterase from Monascus purpureus.</title>
        <authorList>
            <person name="Geng C."/>
            <person name="Zhang Y."/>
        </authorList>
    </citation>
    <scope>NUCLEOTIDE SEQUENCE [LARGE SCALE GENOMIC DNA]</scope>
    <source>
        <strain evidence="2">HQ1</strain>
    </source>
</reference>
<feature type="signal peptide" evidence="1">
    <location>
        <begin position="1"/>
        <end position="20"/>
    </location>
</feature>
<protein>
    <submittedName>
        <fullName evidence="2">Uncharacterized protein</fullName>
    </submittedName>
</protein>
<keyword evidence="3" id="KW-1185">Reference proteome</keyword>
<organism evidence="2 3">
    <name type="scientific">Monascus purpureus</name>
    <name type="common">Red mold</name>
    <name type="synonym">Monascus anka</name>
    <dbReference type="NCBI Taxonomy" id="5098"/>
    <lineage>
        <taxon>Eukaryota</taxon>
        <taxon>Fungi</taxon>
        <taxon>Dikarya</taxon>
        <taxon>Ascomycota</taxon>
        <taxon>Pezizomycotina</taxon>
        <taxon>Eurotiomycetes</taxon>
        <taxon>Eurotiomycetidae</taxon>
        <taxon>Eurotiales</taxon>
        <taxon>Aspergillaceae</taxon>
        <taxon>Monascus</taxon>
    </lineage>
</organism>
<evidence type="ECO:0000313" key="3">
    <source>
        <dbReference type="Proteomes" id="UP000319663"/>
    </source>
</evidence>
<dbReference type="Proteomes" id="UP000319663">
    <property type="component" value="Unassembled WGS sequence"/>
</dbReference>
<accession>A0A507QX71</accession>
<dbReference type="OrthoDB" id="2349272at2759"/>